<evidence type="ECO:0000256" key="11">
    <source>
        <dbReference type="SAM" id="Phobius"/>
    </source>
</evidence>
<evidence type="ECO:0000313" key="13">
    <source>
        <dbReference type="EMBL" id="GAD75462.1"/>
    </source>
</evidence>
<evidence type="ECO:0000259" key="12">
    <source>
        <dbReference type="Pfam" id="PF12019"/>
    </source>
</evidence>
<dbReference type="GO" id="GO:0015628">
    <property type="term" value="P:protein secretion by the type II secretion system"/>
    <property type="evidence" value="ECO:0007669"/>
    <property type="project" value="InterPro"/>
</dbReference>
<comment type="subcellular location">
    <subcellularLocation>
        <location evidence="1">Cell inner membrane</location>
        <topology evidence="1">Single-pass membrane protein</topology>
    </subcellularLocation>
</comment>
<keyword evidence="14" id="KW-1185">Reference proteome</keyword>
<keyword evidence="6 11" id="KW-0812">Transmembrane</keyword>
<name>U3AQ95_9VIBR</name>
<keyword evidence="5" id="KW-0997">Cell inner membrane</keyword>
<dbReference type="InterPro" id="IPR012902">
    <property type="entry name" value="N_methyl_site"/>
</dbReference>
<dbReference type="Proteomes" id="UP000016567">
    <property type="component" value="Unassembled WGS sequence"/>
</dbReference>
<dbReference type="Pfam" id="PF12019">
    <property type="entry name" value="GspH"/>
    <property type="match status" value="1"/>
</dbReference>
<dbReference type="GO" id="GO:0005886">
    <property type="term" value="C:plasma membrane"/>
    <property type="evidence" value="ECO:0007669"/>
    <property type="project" value="UniProtKB-SubCell"/>
</dbReference>
<dbReference type="SUPFAM" id="SSF54523">
    <property type="entry name" value="Pili subunits"/>
    <property type="match status" value="1"/>
</dbReference>
<evidence type="ECO:0000256" key="4">
    <source>
        <dbReference type="ARBA" id="ARBA00022481"/>
    </source>
</evidence>
<dbReference type="Gene3D" id="3.30.700.10">
    <property type="entry name" value="Glycoprotein, Type 4 Pilin"/>
    <property type="match status" value="1"/>
</dbReference>
<reference evidence="13 14" key="1">
    <citation type="submission" date="2013-09" db="EMBL/GenBank/DDBJ databases">
        <title>Whole genome shotgun sequence of Vibrio azureus NBRC 104587.</title>
        <authorList>
            <person name="Isaki S."/>
            <person name="Hosoyama A."/>
            <person name="Numata M."/>
            <person name="Hashimoto M."/>
            <person name="Hosoyama Y."/>
            <person name="Tsuchikane K."/>
            <person name="Noguchi M."/>
            <person name="Hirakata S."/>
            <person name="Ichikawa N."/>
            <person name="Ohji S."/>
            <person name="Yamazoe A."/>
            <person name="Fujita N."/>
        </authorList>
    </citation>
    <scope>NUCLEOTIDE SEQUENCE [LARGE SCALE GENOMIC DNA]</scope>
    <source>
        <strain evidence="13 14">NBRC 104587</strain>
    </source>
</reference>
<evidence type="ECO:0000256" key="10">
    <source>
        <dbReference type="ARBA" id="ARBA00030775"/>
    </source>
</evidence>
<dbReference type="OrthoDB" id="5871678at2"/>
<dbReference type="AlphaFoldDB" id="U3AQ95"/>
<dbReference type="RefSeq" id="WP_021709221.1">
    <property type="nucleotide sequence ID" value="NZ_BAOB01000004.1"/>
</dbReference>
<dbReference type="InterPro" id="IPR016824">
    <property type="entry name" value="Tfp-pilus_assembly_FimT"/>
</dbReference>
<comment type="caution">
    <text evidence="13">The sequence shown here is derived from an EMBL/GenBank/DDBJ whole genome shotgun (WGS) entry which is preliminary data.</text>
</comment>
<dbReference type="InterPro" id="IPR045584">
    <property type="entry name" value="Pilin-like"/>
</dbReference>
<evidence type="ECO:0000256" key="5">
    <source>
        <dbReference type="ARBA" id="ARBA00022519"/>
    </source>
</evidence>
<feature type="domain" description="General secretion pathway GspH" evidence="12">
    <location>
        <begin position="41"/>
        <end position="144"/>
    </location>
</feature>
<keyword evidence="8 11" id="KW-0472">Membrane</keyword>
<accession>U3AQ95</accession>
<dbReference type="EMBL" id="BATL01000025">
    <property type="protein sequence ID" value="GAD75462.1"/>
    <property type="molecule type" value="Genomic_DNA"/>
</dbReference>
<evidence type="ECO:0000256" key="8">
    <source>
        <dbReference type="ARBA" id="ARBA00023136"/>
    </source>
</evidence>
<evidence type="ECO:0000256" key="9">
    <source>
        <dbReference type="ARBA" id="ARBA00025772"/>
    </source>
</evidence>
<dbReference type="eggNOG" id="COG4970">
    <property type="taxonomic scope" value="Bacteria"/>
</dbReference>
<keyword evidence="3" id="KW-1003">Cell membrane</keyword>
<keyword evidence="4" id="KW-0488">Methylation</keyword>
<sequence>MPRGFTLLEMLIMITVCGILLNTAIPSFQRWFESHKMQRLANQLHHFMIHSKSQAVLRRERLWAHTFTSEQDSTQGEWRIDLTNSSTPEAGRVLSSFSGQAFTGIAVSFHYVSDQISFGDVHGRPSSGNIRFYPTGSPEKALKVISHTLSGRVRICSDHPTQQHFGYPLCL</sequence>
<gene>
    <name evidence="13" type="ORF">VAZ01S_025_00570</name>
</gene>
<dbReference type="GO" id="GO:0015627">
    <property type="term" value="C:type II protein secretion system complex"/>
    <property type="evidence" value="ECO:0007669"/>
    <property type="project" value="InterPro"/>
</dbReference>
<evidence type="ECO:0000256" key="2">
    <source>
        <dbReference type="ARBA" id="ARBA00021549"/>
    </source>
</evidence>
<feature type="transmembrane region" description="Helical" evidence="11">
    <location>
        <begin position="6"/>
        <end position="28"/>
    </location>
</feature>
<comment type="similarity">
    <text evidence="9">Belongs to the GSP H family.</text>
</comment>
<organism evidence="13 14">
    <name type="scientific">Vibrio azureus NBRC 104587</name>
    <dbReference type="NCBI Taxonomy" id="1219077"/>
    <lineage>
        <taxon>Bacteria</taxon>
        <taxon>Pseudomonadati</taxon>
        <taxon>Pseudomonadota</taxon>
        <taxon>Gammaproteobacteria</taxon>
        <taxon>Vibrionales</taxon>
        <taxon>Vibrionaceae</taxon>
        <taxon>Vibrio</taxon>
    </lineage>
</organism>
<protein>
    <recommendedName>
        <fullName evidence="2">Type II secretion system protein H</fullName>
    </recommendedName>
    <alternativeName>
        <fullName evidence="10">General secretion pathway protein H</fullName>
    </alternativeName>
</protein>
<dbReference type="PIRSF" id="PIRSF024622">
    <property type="entry name" value="Tfp_FimT"/>
    <property type="match status" value="1"/>
</dbReference>
<keyword evidence="7 11" id="KW-1133">Transmembrane helix</keyword>
<evidence type="ECO:0000256" key="7">
    <source>
        <dbReference type="ARBA" id="ARBA00022989"/>
    </source>
</evidence>
<evidence type="ECO:0000313" key="14">
    <source>
        <dbReference type="Proteomes" id="UP000016567"/>
    </source>
</evidence>
<dbReference type="STRING" id="1219077.VAZ01S_025_00570"/>
<dbReference type="InterPro" id="IPR022346">
    <property type="entry name" value="T2SS_GspH"/>
</dbReference>
<evidence type="ECO:0000256" key="1">
    <source>
        <dbReference type="ARBA" id="ARBA00004377"/>
    </source>
</evidence>
<dbReference type="NCBIfam" id="TIGR02532">
    <property type="entry name" value="IV_pilin_GFxxxE"/>
    <property type="match status" value="1"/>
</dbReference>
<evidence type="ECO:0000256" key="3">
    <source>
        <dbReference type="ARBA" id="ARBA00022475"/>
    </source>
</evidence>
<proteinExistence type="inferred from homology"/>
<evidence type="ECO:0000256" key="6">
    <source>
        <dbReference type="ARBA" id="ARBA00022692"/>
    </source>
</evidence>